<accession>A0A366RHU1</accession>
<proteinExistence type="predicted"/>
<keyword evidence="3" id="KW-1185">Reference proteome</keyword>
<evidence type="ECO:0000313" key="2">
    <source>
        <dbReference type="EMBL" id="RBR15940.1"/>
    </source>
</evidence>
<dbReference type="AlphaFoldDB" id="A0A366RHU1"/>
<evidence type="ECO:0000313" key="3">
    <source>
        <dbReference type="Proteomes" id="UP000253153"/>
    </source>
</evidence>
<sequence>MESLSSRCVEEANSTDCLLRAIISFLEEQQKENDAKFEWDPITFGFTVTIALVAAGFALITIVQAVLAAGPGRRKSNSEAIGKWSAHTKRKWQFWDLGYLHVAKTPILTVENVLEYLESVDQKNERLSDDSPKRDPGHSGQISGSLAANAAKWLVFLDEVRLSHLELADAALETWLADYLPGDLLAVPALIEVQFAYIFTILFCQPLRTIGMDKQHPGLVAKNVQFEVRQHPTLGPIATFSRYHQNSKKASRNIITPKMLSIVEKQARGIVHVSTTPISMECDARCNEPMRRRELYHLEKAGVIDHVDVSSQTVLSGLALRGHWSSCECTGVAYKHQRRGIGLISPFPSTTTLFALTFASIPNAIPEIFPRRKLDLRGLFGALSISTGIAIERRVEPIEDGFEHEYHLLGLMFPSSRYSATTCLCRRIVNACCKMLENIDIEGEEILSIAAEDLLQFRKDAKGMLFVVESWLLRRCLQRELRCAKFSLFNDTAKLQLISKFLRSNKPLTKGLSLPKFLELYRGYVDSEMGHESMRTFEGDGKPSRKEFRQVLDALAKLTGLGGYLIDNVKDDASLGGLIPINIVWPEEACKSPDLTLDLKYFKLADQEIDIDLETELRRPIDGDIIQPNAGLVRQVLGWRMLFLTILYITAFDNSDMLDSGSWNQILPML</sequence>
<dbReference type="OrthoDB" id="5099547at2759"/>
<comment type="caution">
    <text evidence="2">The sequence shown here is derived from an EMBL/GenBank/DDBJ whole genome shotgun (WGS) entry which is preliminary data.</text>
</comment>
<keyword evidence="1" id="KW-0812">Transmembrane</keyword>
<keyword evidence="1" id="KW-1133">Transmembrane helix</keyword>
<reference evidence="2 3" key="1">
    <citation type="submission" date="2018-06" db="EMBL/GenBank/DDBJ databases">
        <title>Fusarium incarnatum-equiseti species complex species 28.</title>
        <authorList>
            <person name="Gardiner D.M."/>
        </authorList>
    </citation>
    <scope>NUCLEOTIDE SEQUENCE [LARGE SCALE GENOMIC DNA]</scope>
    <source>
        <strain evidence="2 3">FIESC_28</strain>
    </source>
</reference>
<dbReference type="EMBL" id="QKXC01000149">
    <property type="protein sequence ID" value="RBR15940.1"/>
    <property type="molecule type" value="Genomic_DNA"/>
</dbReference>
<feature type="transmembrane region" description="Helical" evidence="1">
    <location>
        <begin position="42"/>
        <end position="67"/>
    </location>
</feature>
<dbReference type="GeneID" id="41996579"/>
<name>A0A366RHU1_9HYPO</name>
<organism evidence="2 3">
    <name type="scientific">Fusarium coffeatum</name>
    <dbReference type="NCBI Taxonomy" id="231269"/>
    <lineage>
        <taxon>Eukaryota</taxon>
        <taxon>Fungi</taxon>
        <taxon>Dikarya</taxon>
        <taxon>Ascomycota</taxon>
        <taxon>Pezizomycotina</taxon>
        <taxon>Sordariomycetes</taxon>
        <taxon>Hypocreomycetidae</taxon>
        <taxon>Hypocreales</taxon>
        <taxon>Nectriaceae</taxon>
        <taxon>Fusarium</taxon>
        <taxon>Fusarium incarnatum-equiseti species complex</taxon>
    </lineage>
</organism>
<gene>
    <name evidence="2" type="ORF">FIESC28_07142</name>
</gene>
<dbReference type="Proteomes" id="UP000253153">
    <property type="component" value="Unassembled WGS sequence"/>
</dbReference>
<keyword evidence="1" id="KW-0472">Membrane</keyword>
<dbReference type="RefSeq" id="XP_031014684.1">
    <property type="nucleotide sequence ID" value="XM_031161283.1"/>
</dbReference>
<protein>
    <submittedName>
        <fullName evidence="2">Uncharacterized protein</fullName>
    </submittedName>
</protein>
<evidence type="ECO:0000256" key="1">
    <source>
        <dbReference type="SAM" id="Phobius"/>
    </source>
</evidence>